<dbReference type="SUPFAM" id="SSF55785">
    <property type="entry name" value="PYP-like sensor domain (PAS domain)"/>
    <property type="match status" value="2"/>
</dbReference>
<dbReference type="SUPFAM" id="SSF58104">
    <property type="entry name" value="Methyl-accepting chemotaxis protein (MCP) signaling domain"/>
    <property type="match status" value="1"/>
</dbReference>
<dbReference type="SMART" id="SM00086">
    <property type="entry name" value="PAC"/>
    <property type="match status" value="2"/>
</dbReference>
<reference evidence="11 12" key="1">
    <citation type="submission" date="2016-10" db="EMBL/GenBank/DDBJ databases">
        <authorList>
            <person name="de Groot N.N."/>
        </authorList>
    </citation>
    <scope>NUCLEOTIDE SEQUENCE [LARGE SCALE GENOMIC DNA]</scope>
    <source>
        <strain evidence="11 12">LMG 26867</strain>
    </source>
</reference>
<dbReference type="Gene3D" id="3.30.450.20">
    <property type="entry name" value="PAS domain"/>
    <property type="match status" value="2"/>
</dbReference>
<organism evidence="11 12">
    <name type="scientific">Pseudomonas prosekii</name>
    <dbReference type="NCBI Taxonomy" id="1148509"/>
    <lineage>
        <taxon>Bacteria</taxon>
        <taxon>Pseudomonadati</taxon>
        <taxon>Pseudomonadota</taxon>
        <taxon>Gammaproteobacteria</taxon>
        <taxon>Pseudomonadales</taxon>
        <taxon>Pseudomonadaceae</taxon>
        <taxon>Pseudomonas</taxon>
    </lineage>
</organism>
<dbReference type="GO" id="GO:0005886">
    <property type="term" value="C:plasma membrane"/>
    <property type="evidence" value="ECO:0007669"/>
    <property type="project" value="UniProtKB-SubCell"/>
</dbReference>
<evidence type="ECO:0000256" key="7">
    <source>
        <dbReference type="ARBA" id="ARBA00023224"/>
    </source>
</evidence>
<sequence>MFNSAIRNELEQNKKELAIYKQIIDALNEETMALTVDENFIIIDANSKFLSELGYTSKDIGRPLGEIVPAYVVDLPCYKNLRSAVKNGTSVSDNYRFLHGDGSLAWIRGVWQPIRDASGKLINIKCFGNIITNSMNLARENEALISALSRSTAVIEFDLNGVVLSANEPFLRVMDYRIDEIKGKHHRIFCEPEETSMPAYTEFWNSLNRGQFATGRFKRINSHGATVWLEASYNPVYDAQNKLYKFVKFATVITDQVNREAEVNDAASIAYEISQKTDATAQEGASVVRETVDTMQRISKVMLSASQGIEDLGKQSLLISSMVQTIGSIAQQTNLLALNAAIEAARAGEQGRGFAVVADEVRQLAGRTSAATEEIVTVVGKNQDLVNKAIQDMASSKQQAEQGLKLANQAGLVIVEIQEGAKQVVSAVGRFASQLK</sequence>
<dbReference type="CDD" id="cd00130">
    <property type="entry name" value="PAS"/>
    <property type="match status" value="2"/>
</dbReference>
<dbReference type="AlphaFoldDB" id="A0A1H1ZFH7"/>
<dbReference type="EMBL" id="LT629762">
    <property type="protein sequence ID" value="SDT32541.1"/>
    <property type="molecule type" value="Genomic_DNA"/>
</dbReference>
<dbReference type="InterPro" id="IPR000700">
    <property type="entry name" value="PAS-assoc_C"/>
</dbReference>
<accession>A0A1H1ZFH7</accession>
<evidence type="ECO:0000256" key="6">
    <source>
        <dbReference type="ARBA" id="ARBA00023136"/>
    </source>
</evidence>
<dbReference type="GO" id="GO:0007165">
    <property type="term" value="P:signal transduction"/>
    <property type="evidence" value="ECO:0007669"/>
    <property type="project" value="UniProtKB-KW"/>
</dbReference>
<dbReference type="STRING" id="1148509.SAMN05216222_3897"/>
<evidence type="ECO:0000256" key="8">
    <source>
        <dbReference type="PROSITE-ProRule" id="PRU00284"/>
    </source>
</evidence>
<feature type="domain" description="PAC" evidence="10">
    <location>
        <begin position="213"/>
        <end position="265"/>
    </location>
</feature>
<evidence type="ECO:0000256" key="1">
    <source>
        <dbReference type="ARBA" id="ARBA00004651"/>
    </source>
</evidence>
<evidence type="ECO:0000256" key="2">
    <source>
        <dbReference type="ARBA" id="ARBA00022475"/>
    </source>
</evidence>
<proteinExistence type="predicted"/>
<dbReference type="PROSITE" id="PS50111">
    <property type="entry name" value="CHEMOTAXIS_TRANSDUC_2"/>
    <property type="match status" value="1"/>
</dbReference>
<evidence type="ECO:0000259" key="10">
    <source>
        <dbReference type="PROSITE" id="PS50113"/>
    </source>
</evidence>
<keyword evidence="6" id="KW-0472">Membrane</keyword>
<evidence type="ECO:0000313" key="12">
    <source>
        <dbReference type="Proteomes" id="UP000198481"/>
    </source>
</evidence>
<evidence type="ECO:0000259" key="9">
    <source>
        <dbReference type="PROSITE" id="PS50111"/>
    </source>
</evidence>
<dbReference type="InterPro" id="IPR000014">
    <property type="entry name" value="PAS"/>
</dbReference>
<dbReference type="Pfam" id="PF13426">
    <property type="entry name" value="PAS_9"/>
    <property type="match status" value="1"/>
</dbReference>
<dbReference type="InterPro" id="IPR035965">
    <property type="entry name" value="PAS-like_dom_sf"/>
</dbReference>
<keyword evidence="5" id="KW-1133">Transmembrane helix</keyword>
<dbReference type="NCBIfam" id="TIGR00229">
    <property type="entry name" value="sensory_box"/>
    <property type="match status" value="2"/>
</dbReference>
<evidence type="ECO:0000256" key="4">
    <source>
        <dbReference type="ARBA" id="ARBA00022692"/>
    </source>
</evidence>
<evidence type="ECO:0000313" key="11">
    <source>
        <dbReference type="EMBL" id="SDT32541.1"/>
    </source>
</evidence>
<evidence type="ECO:0000256" key="3">
    <source>
        <dbReference type="ARBA" id="ARBA00022481"/>
    </source>
</evidence>
<dbReference type="PROSITE" id="PS50113">
    <property type="entry name" value="PAC"/>
    <property type="match status" value="1"/>
</dbReference>
<name>A0A1H1ZFH7_9PSED</name>
<dbReference type="Proteomes" id="UP000198481">
    <property type="component" value="Chromosome I"/>
</dbReference>
<comment type="subcellular location">
    <subcellularLocation>
        <location evidence="1">Cell membrane</location>
        <topology evidence="1">Multi-pass membrane protein</topology>
    </subcellularLocation>
</comment>
<keyword evidence="2" id="KW-1003">Cell membrane</keyword>
<evidence type="ECO:0000256" key="5">
    <source>
        <dbReference type="ARBA" id="ARBA00022989"/>
    </source>
</evidence>
<keyword evidence="4" id="KW-0812">Transmembrane</keyword>
<dbReference type="Pfam" id="PF00015">
    <property type="entry name" value="MCPsignal"/>
    <property type="match status" value="1"/>
</dbReference>
<dbReference type="PANTHER" id="PTHR32089">
    <property type="entry name" value="METHYL-ACCEPTING CHEMOTAXIS PROTEIN MCPB"/>
    <property type="match status" value="1"/>
</dbReference>
<dbReference type="PANTHER" id="PTHR32089:SF119">
    <property type="entry name" value="METHYL-ACCEPTING CHEMOTAXIS PROTEIN CTPL"/>
    <property type="match status" value="1"/>
</dbReference>
<feature type="domain" description="Methyl-accepting transducer" evidence="9">
    <location>
        <begin position="262"/>
        <end position="436"/>
    </location>
</feature>
<gene>
    <name evidence="11" type="ORF">SAMN05216222_3897</name>
</gene>
<keyword evidence="7 8" id="KW-0807">Transducer</keyword>
<dbReference type="Gene3D" id="1.10.287.950">
    <property type="entry name" value="Methyl-accepting chemotaxis protein"/>
    <property type="match status" value="1"/>
</dbReference>
<dbReference type="Pfam" id="PF08447">
    <property type="entry name" value="PAS_3"/>
    <property type="match status" value="1"/>
</dbReference>
<dbReference type="GO" id="GO:0006935">
    <property type="term" value="P:chemotaxis"/>
    <property type="evidence" value="ECO:0007669"/>
    <property type="project" value="UniProtKB-ARBA"/>
</dbReference>
<dbReference type="InterPro" id="IPR001610">
    <property type="entry name" value="PAC"/>
</dbReference>
<dbReference type="InterPro" id="IPR013655">
    <property type="entry name" value="PAS_fold_3"/>
</dbReference>
<dbReference type="SMART" id="SM00283">
    <property type="entry name" value="MA"/>
    <property type="match status" value="1"/>
</dbReference>
<dbReference type="InterPro" id="IPR004089">
    <property type="entry name" value="MCPsignal_dom"/>
</dbReference>
<protein>
    <submittedName>
        <fullName evidence="11">Methyl-accepting chemotaxis sensory transducer with Pas/Pac sensor</fullName>
    </submittedName>
</protein>
<keyword evidence="3" id="KW-0488">Methylation</keyword>